<evidence type="ECO:0000256" key="9">
    <source>
        <dbReference type="ARBA" id="ARBA00023098"/>
    </source>
</evidence>
<sequence>MPVSVMVLVLCGALLHATWNTLVKSGADTEIATALVAVGSAAMAALALPFVAPPDPASWPFLATSVVAQTLYFLLVAAAYRAGDMSLAYPLMRGTAPLLVALASGPLIGERLAPATWAGVVLICAGVLGMVAGRVRSSGNSRAAIGFAFANAAMIATYTLIDGHGVRISGSPAGYTLWIFMLTALPMVVWVGLRRGRALAHALRAQPKITFIGGFCNLGSYGVALWAMAHGPIAVVSALRETSILFATAISALVLHERVGPARYAATGLILAGVVVMRLL</sequence>
<organism evidence="13 14">
    <name type="scientific">Pseudoxanthobacter soli DSM 19599</name>
    <dbReference type="NCBI Taxonomy" id="1123029"/>
    <lineage>
        <taxon>Bacteria</taxon>
        <taxon>Pseudomonadati</taxon>
        <taxon>Pseudomonadota</taxon>
        <taxon>Alphaproteobacteria</taxon>
        <taxon>Hyphomicrobiales</taxon>
        <taxon>Segnochrobactraceae</taxon>
        <taxon>Pseudoxanthobacter</taxon>
    </lineage>
</organism>
<feature type="transmembrane region" description="Helical" evidence="11">
    <location>
        <begin position="58"/>
        <end position="80"/>
    </location>
</feature>
<dbReference type="Gene3D" id="1.10.3730.20">
    <property type="match status" value="2"/>
</dbReference>
<dbReference type="PANTHER" id="PTHR30561">
    <property type="entry name" value="SMR FAMILY PROTON-DEPENDENT DRUG EFFLUX TRANSPORTER SUGE"/>
    <property type="match status" value="1"/>
</dbReference>
<dbReference type="InterPro" id="IPR000620">
    <property type="entry name" value="EamA_dom"/>
</dbReference>
<feature type="transmembrane region" description="Helical" evidence="11">
    <location>
        <begin position="173"/>
        <end position="193"/>
    </location>
</feature>
<keyword evidence="5" id="KW-0441">Lipid A biosynthesis</keyword>
<feature type="transmembrane region" description="Helical" evidence="11">
    <location>
        <begin position="114"/>
        <end position="131"/>
    </location>
</feature>
<name>A0A1M7ZFE8_9HYPH</name>
<dbReference type="RefSeq" id="WP_073627030.1">
    <property type="nucleotide sequence ID" value="NZ_FRXO01000002.1"/>
</dbReference>
<evidence type="ECO:0000256" key="8">
    <source>
        <dbReference type="ARBA" id="ARBA00022989"/>
    </source>
</evidence>
<keyword evidence="6 11" id="KW-0812">Transmembrane</keyword>
<dbReference type="AlphaFoldDB" id="A0A1M7ZFE8"/>
<evidence type="ECO:0000256" key="11">
    <source>
        <dbReference type="SAM" id="Phobius"/>
    </source>
</evidence>
<accession>A0A1M7ZFE8</accession>
<dbReference type="SUPFAM" id="SSF103481">
    <property type="entry name" value="Multidrug resistance efflux transporter EmrE"/>
    <property type="match status" value="2"/>
</dbReference>
<evidence type="ECO:0000256" key="2">
    <source>
        <dbReference type="ARBA" id="ARBA00022475"/>
    </source>
</evidence>
<keyword evidence="4" id="KW-0997">Cell inner membrane</keyword>
<evidence type="ECO:0000256" key="6">
    <source>
        <dbReference type="ARBA" id="ARBA00022692"/>
    </source>
</evidence>
<dbReference type="InterPro" id="IPR037185">
    <property type="entry name" value="EmrE-like"/>
</dbReference>
<evidence type="ECO:0000256" key="10">
    <source>
        <dbReference type="ARBA" id="ARBA00023136"/>
    </source>
</evidence>
<feature type="transmembrane region" description="Helical" evidence="11">
    <location>
        <begin position="34"/>
        <end position="52"/>
    </location>
</feature>
<gene>
    <name evidence="13" type="ORF">SAMN02745172_01508</name>
</gene>
<dbReference type="InterPro" id="IPR000390">
    <property type="entry name" value="Small_drug/metabolite_transptr"/>
</dbReference>
<evidence type="ECO:0000313" key="13">
    <source>
        <dbReference type="EMBL" id="SHO63641.1"/>
    </source>
</evidence>
<keyword evidence="3" id="KW-0444">Lipid biosynthesis</keyword>
<dbReference type="GO" id="GO:0009103">
    <property type="term" value="P:lipopolysaccharide biosynthetic process"/>
    <property type="evidence" value="ECO:0007669"/>
    <property type="project" value="UniProtKB-KW"/>
</dbReference>
<dbReference type="PANTHER" id="PTHR30561:SF9">
    <property type="entry name" value="4-AMINO-4-DEOXY-L-ARABINOSE-PHOSPHOUNDECAPRENOL FLIPPASE SUBUNIT ARNF-RELATED"/>
    <property type="match status" value="1"/>
</dbReference>
<keyword evidence="14" id="KW-1185">Reference proteome</keyword>
<evidence type="ECO:0000256" key="1">
    <source>
        <dbReference type="ARBA" id="ARBA00004651"/>
    </source>
</evidence>
<keyword evidence="7" id="KW-0448">Lipopolysaccharide biosynthesis</keyword>
<dbReference type="OrthoDB" id="9783707at2"/>
<reference evidence="13 14" key="1">
    <citation type="submission" date="2016-12" db="EMBL/GenBank/DDBJ databases">
        <authorList>
            <person name="Song W.-J."/>
            <person name="Kurnit D.M."/>
        </authorList>
    </citation>
    <scope>NUCLEOTIDE SEQUENCE [LARGE SCALE GENOMIC DNA]</scope>
    <source>
        <strain evidence="13 14">DSM 19599</strain>
    </source>
</reference>
<evidence type="ECO:0000256" key="3">
    <source>
        <dbReference type="ARBA" id="ARBA00022516"/>
    </source>
</evidence>
<feature type="transmembrane region" description="Helical" evidence="11">
    <location>
        <begin position="6"/>
        <end position="22"/>
    </location>
</feature>
<keyword evidence="2" id="KW-1003">Cell membrane</keyword>
<evidence type="ECO:0000256" key="7">
    <source>
        <dbReference type="ARBA" id="ARBA00022985"/>
    </source>
</evidence>
<evidence type="ECO:0000313" key="14">
    <source>
        <dbReference type="Proteomes" id="UP000186406"/>
    </source>
</evidence>
<evidence type="ECO:0000256" key="4">
    <source>
        <dbReference type="ARBA" id="ARBA00022519"/>
    </source>
</evidence>
<keyword evidence="8 11" id="KW-1133">Transmembrane helix</keyword>
<dbReference type="Pfam" id="PF00892">
    <property type="entry name" value="EamA"/>
    <property type="match status" value="2"/>
</dbReference>
<comment type="subcellular location">
    <subcellularLocation>
        <location evidence="1">Cell membrane</location>
        <topology evidence="1">Multi-pass membrane protein</topology>
    </subcellularLocation>
</comment>
<feature type="transmembrane region" description="Helical" evidence="11">
    <location>
        <begin position="143"/>
        <end position="161"/>
    </location>
</feature>
<dbReference type="EMBL" id="FRXO01000002">
    <property type="protein sequence ID" value="SHO63641.1"/>
    <property type="molecule type" value="Genomic_DNA"/>
</dbReference>
<dbReference type="Proteomes" id="UP000186406">
    <property type="component" value="Unassembled WGS sequence"/>
</dbReference>
<evidence type="ECO:0000256" key="5">
    <source>
        <dbReference type="ARBA" id="ARBA00022556"/>
    </source>
</evidence>
<dbReference type="GO" id="GO:0009245">
    <property type="term" value="P:lipid A biosynthetic process"/>
    <property type="evidence" value="ECO:0007669"/>
    <property type="project" value="UniProtKB-KW"/>
</dbReference>
<feature type="domain" description="EamA" evidence="12">
    <location>
        <begin position="144"/>
        <end position="277"/>
    </location>
</feature>
<dbReference type="GO" id="GO:0022857">
    <property type="term" value="F:transmembrane transporter activity"/>
    <property type="evidence" value="ECO:0007669"/>
    <property type="project" value="InterPro"/>
</dbReference>
<feature type="transmembrane region" description="Helical" evidence="11">
    <location>
        <begin position="209"/>
        <end position="227"/>
    </location>
</feature>
<dbReference type="GO" id="GO:0005886">
    <property type="term" value="C:plasma membrane"/>
    <property type="evidence" value="ECO:0007669"/>
    <property type="project" value="UniProtKB-SubCell"/>
</dbReference>
<keyword evidence="10 11" id="KW-0472">Membrane</keyword>
<dbReference type="STRING" id="1123029.SAMN02745172_01508"/>
<evidence type="ECO:0000259" key="12">
    <source>
        <dbReference type="Pfam" id="PF00892"/>
    </source>
</evidence>
<feature type="transmembrane region" description="Helical" evidence="11">
    <location>
        <begin position="87"/>
        <end position="108"/>
    </location>
</feature>
<proteinExistence type="predicted"/>
<protein>
    <submittedName>
        <fullName evidence="13">Uncharacterized membrane protein</fullName>
    </submittedName>
</protein>
<keyword evidence="9" id="KW-0443">Lipid metabolism</keyword>
<feature type="domain" description="EamA" evidence="12">
    <location>
        <begin position="6"/>
        <end position="131"/>
    </location>
</feature>